<evidence type="ECO:0000259" key="6">
    <source>
        <dbReference type="Pfam" id="PF07687"/>
    </source>
</evidence>
<keyword evidence="3" id="KW-0479">Metal-binding</keyword>
<protein>
    <submittedName>
        <fullName evidence="7">M20/M25/M40 family metallo-hydrolase</fullName>
    </submittedName>
</protein>
<dbReference type="Pfam" id="PF07687">
    <property type="entry name" value="M20_dimer"/>
    <property type="match status" value="1"/>
</dbReference>
<dbReference type="InterPro" id="IPR036264">
    <property type="entry name" value="Bact_exopeptidase_dim_dom"/>
</dbReference>
<comment type="caution">
    <text evidence="7">The sequence shown here is derived from an EMBL/GenBank/DDBJ whole genome shotgun (WGS) entry which is preliminary data.</text>
</comment>
<feature type="domain" description="Peptidase M20 dimerisation" evidence="6">
    <location>
        <begin position="209"/>
        <end position="345"/>
    </location>
</feature>
<dbReference type="SUPFAM" id="SSF53187">
    <property type="entry name" value="Zn-dependent exopeptidases"/>
    <property type="match status" value="1"/>
</dbReference>
<dbReference type="PANTHER" id="PTHR43808">
    <property type="entry name" value="ACETYLORNITHINE DEACETYLASE"/>
    <property type="match status" value="1"/>
</dbReference>
<evidence type="ECO:0000256" key="3">
    <source>
        <dbReference type="ARBA" id="ARBA00022723"/>
    </source>
</evidence>
<dbReference type="Gene3D" id="3.40.630.10">
    <property type="entry name" value="Zn peptidases"/>
    <property type="match status" value="1"/>
</dbReference>
<dbReference type="Pfam" id="PF01546">
    <property type="entry name" value="Peptidase_M20"/>
    <property type="match status" value="1"/>
</dbReference>
<dbReference type="InterPro" id="IPR050072">
    <property type="entry name" value="Peptidase_M20A"/>
</dbReference>
<evidence type="ECO:0000313" key="7">
    <source>
        <dbReference type="EMBL" id="MVA75351.1"/>
    </source>
</evidence>
<dbReference type="InterPro" id="IPR011650">
    <property type="entry name" value="Peptidase_M20_dimer"/>
</dbReference>
<dbReference type="Gene3D" id="3.30.70.360">
    <property type="match status" value="1"/>
</dbReference>
<organism evidence="7 8">
    <name type="scientific">Auraticoccus cholistanensis</name>
    <dbReference type="NCBI Taxonomy" id="2656650"/>
    <lineage>
        <taxon>Bacteria</taxon>
        <taxon>Bacillati</taxon>
        <taxon>Actinomycetota</taxon>
        <taxon>Actinomycetes</taxon>
        <taxon>Propionibacteriales</taxon>
        <taxon>Propionibacteriaceae</taxon>
        <taxon>Auraticoccus</taxon>
    </lineage>
</organism>
<dbReference type="InterPro" id="IPR001261">
    <property type="entry name" value="ArgE/DapE_CS"/>
</dbReference>
<reference evidence="7 8" key="1">
    <citation type="submission" date="2019-12" db="EMBL/GenBank/DDBJ databases">
        <title>Auraticoccus cholistani sp. nov., an actinomycete isolated from soil of Cholistan desert.</title>
        <authorList>
            <person name="Cheema M.T."/>
        </authorList>
    </citation>
    <scope>NUCLEOTIDE SEQUENCE [LARGE SCALE GENOMIC DNA]</scope>
    <source>
        <strain evidence="7 8">F435</strain>
    </source>
</reference>
<evidence type="ECO:0000256" key="5">
    <source>
        <dbReference type="ARBA" id="ARBA00022833"/>
    </source>
</evidence>
<dbReference type="NCBIfam" id="NF005913">
    <property type="entry name" value="PRK07906.1"/>
    <property type="match status" value="1"/>
</dbReference>
<dbReference type="Gene3D" id="1.10.150.900">
    <property type="match status" value="1"/>
</dbReference>
<dbReference type="InterPro" id="IPR002933">
    <property type="entry name" value="Peptidase_M20"/>
</dbReference>
<proteinExistence type="inferred from homology"/>
<name>A0A6A9URP2_9ACTN</name>
<dbReference type="EMBL" id="WPCU01000004">
    <property type="protein sequence ID" value="MVA75351.1"/>
    <property type="molecule type" value="Genomic_DNA"/>
</dbReference>
<dbReference type="GO" id="GO:0016787">
    <property type="term" value="F:hydrolase activity"/>
    <property type="evidence" value="ECO:0007669"/>
    <property type="project" value="UniProtKB-KW"/>
</dbReference>
<dbReference type="PROSITE" id="PS00758">
    <property type="entry name" value="ARGE_DAPE_CPG2_1"/>
    <property type="match status" value="1"/>
</dbReference>
<dbReference type="GO" id="GO:0046872">
    <property type="term" value="F:metal ion binding"/>
    <property type="evidence" value="ECO:0007669"/>
    <property type="project" value="UniProtKB-KW"/>
</dbReference>
<sequence>MCSATIPPSPSGAEADVVGLLRRLITFDTTNRAPGDAEGELEAARWVAGLLTEAGWEPVLLARPDAPHRANVVVRVPGADRGLPALLVHAHLDVVPAEPEQWSVPPFAGVERDGWVWGRGAVDMKDMCAMTLAVLLEWGRSGRRPRRDVVVAFVADEETDGAYGAQWLVDEHPGLFAGVAAAVGESGGTVEEHTSRDGRPVRLARVAAGERGTMHLRLTATGTSGHGSRPHDDNPVLTLVDALHRLGHHRWPVHLSDLVRAQLEQTAAALGHEVDLSDEAGVERAVADLAGAAEVARFTVRASTTPTVVGAGYKVNVIPGSATAEVDVRCPPGYQEQLLARLPDLLGDRVEVHHSVFNPPVEAPVDSPWFAAAAAAVRAEVPDAVVVPACLGGGTDAKAFSGLGIACYGFAPLTPDPAGRTVAGVHGVDERVPVASLRGGLRILTRFLDTV</sequence>
<evidence type="ECO:0000256" key="2">
    <source>
        <dbReference type="ARBA" id="ARBA00006247"/>
    </source>
</evidence>
<dbReference type="AlphaFoldDB" id="A0A6A9URP2"/>
<dbReference type="Proteomes" id="UP000435304">
    <property type="component" value="Unassembled WGS sequence"/>
</dbReference>
<accession>A0A6A9URP2</accession>
<evidence type="ECO:0000256" key="4">
    <source>
        <dbReference type="ARBA" id="ARBA00022801"/>
    </source>
</evidence>
<dbReference type="PANTHER" id="PTHR43808:SF8">
    <property type="entry name" value="PEPTIDASE M20 DIMERISATION DOMAIN-CONTAINING PROTEIN"/>
    <property type="match status" value="1"/>
</dbReference>
<comment type="cofactor">
    <cofactor evidence="1">
        <name>Zn(2+)</name>
        <dbReference type="ChEBI" id="CHEBI:29105"/>
    </cofactor>
</comment>
<dbReference type="FunFam" id="1.10.150.900:FF:000002">
    <property type="entry name" value="M20/M25/M40 family peptidase"/>
    <property type="match status" value="1"/>
</dbReference>
<evidence type="ECO:0000256" key="1">
    <source>
        <dbReference type="ARBA" id="ARBA00001947"/>
    </source>
</evidence>
<evidence type="ECO:0000313" key="8">
    <source>
        <dbReference type="Proteomes" id="UP000435304"/>
    </source>
</evidence>
<dbReference type="RefSeq" id="WP_156608403.1">
    <property type="nucleotide sequence ID" value="NZ_WPCU01000004.1"/>
</dbReference>
<keyword evidence="5" id="KW-0862">Zinc</keyword>
<dbReference type="SUPFAM" id="SSF55031">
    <property type="entry name" value="Bacterial exopeptidase dimerisation domain"/>
    <property type="match status" value="1"/>
</dbReference>
<gene>
    <name evidence="7" type="ORF">GC722_04805</name>
</gene>
<keyword evidence="4 7" id="KW-0378">Hydrolase</keyword>
<keyword evidence="8" id="KW-1185">Reference proteome</keyword>
<comment type="similarity">
    <text evidence="2">Belongs to the peptidase M20A family.</text>
</comment>